<feature type="domain" description="Ketopantoate reductase N-terminal" evidence="3">
    <location>
        <begin position="3"/>
        <end position="99"/>
    </location>
</feature>
<feature type="domain" description="Ketopantoate reductase C-terminal" evidence="4">
    <location>
        <begin position="198"/>
        <end position="318"/>
    </location>
</feature>
<evidence type="ECO:0000259" key="3">
    <source>
        <dbReference type="Pfam" id="PF02558"/>
    </source>
</evidence>
<dbReference type="EC" id="1.1.1.169" evidence="1"/>
<dbReference type="EMBL" id="JAHOPB010000001">
    <property type="protein sequence ID" value="MBU8874244.1"/>
    <property type="molecule type" value="Genomic_DNA"/>
</dbReference>
<dbReference type="InterPro" id="IPR013752">
    <property type="entry name" value="KPA_reductase"/>
</dbReference>
<protein>
    <recommendedName>
        <fullName evidence="1">2-dehydropantoate 2-reductase</fullName>
        <ecNumber evidence="1">1.1.1.169</ecNumber>
    </recommendedName>
    <alternativeName>
        <fullName evidence="2">Ketopantoate reductase</fullName>
    </alternativeName>
</protein>
<comment type="caution">
    <text evidence="5">The sequence shown here is derived from an EMBL/GenBank/DDBJ whole genome shotgun (WGS) entry which is preliminary data.</text>
</comment>
<proteinExistence type="predicted"/>
<reference evidence="5 6" key="1">
    <citation type="submission" date="2021-06" db="EMBL/GenBank/DDBJ databases">
        <authorList>
            <person name="Lee D.H."/>
        </authorList>
    </citation>
    <scope>NUCLEOTIDE SEQUENCE [LARGE SCALE GENOMIC DNA]</scope>
    <source>
        <strain evidence="5 6">MMS21-HV4-11</strain>
    </source>
</reference>
<dbReference type="Pfam" id="PF02558">
    <property type="entry name" value="ApbA"/>
    <property type="match status" value="1"/>
</dbReference>
<dbReference type="InterPro" id="IPR013332">
    <property type="entry name" value="KPR_N"/>
</dbReference>
<evidence type="ECO:0000256" key="1">
    <source>
        <dbReference type="ARBA" id="ARBA00013014"/>
    </source>
</evidence>
<keyword evidence="6" id="KW-1185">Reference proteome</keyword>
<organism evidence="5 6">
    <name type="scientific">Reyranella humidisoli</name>
    <dbReference type="NCBI Taxonomy" id="2849149"/>
    <lineage>
        <taxon>Bacteria</taxon>
        <taxon>Pseudomonadati</taxon>
        <taxon>Pseudomonadota</taxon>
        <taxon>Alphaproteobacteria</taxon>
        <taxon>Hyphomicrobiales</taxon>
        <taxon>Reyranellaceae</taxon>
        <taxon>Reyranella</taxon>
    </lineage>
</organism>
<dbReference type="Proteomes" id="UP000727907">
    <property type="component" value="Unassembled WGS sequence"/>
</dbReference>
<gene>
    <name evidence="5" type="ORF">KQ910_10750</name>
</gene>
<evidence type="ECO:0000313" key="6">
    <source>
        <dbReference type="Proteomes" id="UP000727907"/>
    </source>
</evidence>
<evidence type="ECO:0000313" key="5">
    <source>
        <dbReference type="EMBL" id="MBU8874244.1"/>
    </source>
</evidence>
<dbReference type="Pfam" id="PF08546">
    <property type="entry name" value="ApbA_C"/>
    <property type="match status" value="1"/>
</dbReference>
<evidence type="ECO:0000259" key="4">
    <source>
        <dbReference type="Pfam" id="PF08546"/>
    </source>
</evidence>
<sequence length="322" mass="34158">MKICLYGAGSIGGIIGAHLARVKGVEVSLIARGAHLDAIRRNGLRLISPHEDFTVKVNATDDPAELGPQDVVFITLKTHQYLAVLDKVLPLLGPETALIPPTTGAPYWFFHKLGGPFEGSRLKRMDPDGRQWSMFGPERALGCAYWAGGVVPAPGVAHLENEVCYLPLGEPDGSASPRVTALSAAMNEAGLKAPVKSDIRAEIWSKMINSLTWNPIAVLTLADNGGIGCSPGAVDIARRMMTEAEAVAAKFGATMATPMEKRIEFTVGLGDHKMSMLTDLQAGKPLEIDALADSIADLSELAGVATPTIDMMLSLLKLRAVA</sequence>
<dbReference type="InterPro" id="IPR051402">
    <property type="entry name" value="KPR-Related"/>
</dbReference>
<dbReference type="RefSeq" id="WP_216959434.1">
    <property type="nucleotide sequence ID" value="NZ_JAHOPB010000001.1"/>
</dbReference>
<dbReference type="NCBIfam" id="NF005089">
    <property type="entry name" value="PRK06522.1-4"/>
    <property type="match status" value="1"/>
</dbReference>
<evidence type="ECO:0000256" key="2">
    <source>
        <dbReference type="ARBA" id="ARBA00032024"/>
    </source>
</evidence>
<dbReference type="PANTHER" id="PTHR21708:SF45">
    <property type="entry name" value="2-DEHYDROPANTOATE 2-REDUCTASE"/>
    <property type="match status" value="1"/>
</dbReference>
<dbReference type="PANTHER" id="PTHR21708">
    <property type="entry name" value="PROBABLE 2-DEHYDROPANTOATE 2-REDUCTASE"/>
    <property type="match status" value="1"/>
</dbReference>
<name>A0ABS6II26_9HYPH</name>
<accession>A0ABS6II26</accession>